<dbReference type="PRINTS" id="PR00035">
    <property type="entry name" value="HTHGNTR"/>
</dbReference>
<dbReference type="RefSeq" id="WP_345736156.1">
    <property type="nucleotide sequence ID" value="NZ_BAABIA010000003.1"/>
</dbReference>
<name>A0ABP9P1N6_9BACT</name>
<keyword evidence="2" id="KW-0238">DNA-binding</keyword>
<dbReference type="SUPFAM" id="SSF46785">
    <property type="entry name" value="Winged helix' DNA-binding domain"/>
    <property type="match status" value="1"/>
</dbReference>
<feature type="domain" description="HTH gntR-type" evidence="4">
    <location>
        <begin position="21"/>
        <end position="78"/>
    </location>
</feature>
<dbReference type="SMART" id="SM00345">
    <property type="entry name" value="HTH_GNTR"/>
    <property type="match status" value="1"/>
</dbReference>
<dbReference type="InterPro" id="IPR036388">
    <property type="entry name" value="WH-like_DNA-bd_sf"/>
</dbReference>
<dbReference type="Pfam" id="PF13377">
    <property type="entry name" value="Peripla_BP_3"/>
    <property type="match status" value="1"/>
</dbReference>
<dbReference type="PANTHER" id="PTHR30146:SF109">
    <property type="entry name" value="HTH-TYPE TRANSCRIPTIONAL REGULATOR GALS"/>
    <property type="match status" value="1"/>
</dbReference>
<dbReference type="EMBL" id="BAABIA010000003">
    <property type="protein sequence ID" value="GAA5139130.1"/>
    <property type="molecule type" value="Genomic_DNA"/>
</dbReference>
<dbReference type="Pfam" id="PF00392">
    <property type="entry name" value="GntR"/>
    <property type="match status" value="1"/>
</dbReference>
<dbReference type="InterPro" id="IPR046335">
    <property type="entry name" value="LacI/GalR-like_sensor"/>
</dbReference>
<reference evidence="6" key="1">
    <citation type="journal article" date="2019" name="Int. J. Syst. Evol. Microbiol.">
        <title>The Global Catalogue of Microorganisms (GCM) 10K type strain sequencing project: providing services to taxonomists for standard genome sequencing and annotation.</title>
        <authorList>
            <consortium name="The Broad Institute Genomics Platform"/>
            <consortium name="The Broad Institute Genome Sequencing Center for Infectious Disease"/>
            <person name="Wu L."/>
            <person name="Ma J."/>
        </authorList>
    </citation>
    <scope>NUCLEOTIDE SEQUENCE [LARGE SCALE GENOMIC DNA]</scope>
    <source>
        <strain evidence="6">JCM 18053</strain>
    </source>
</reference>
<dbReference type="InterPro" id="IPR036390">
    <property type="entry name" value="WH_DNA-bd_sf"/>
</dbReference>
<accession>A0ABP9P1N6</accession>
<dbReference type="InterPro" id="IPR028082">
    <property type="entry name" value="Peripla_BP_I"/>
</dbReference>
<evidence type="ECO:0000256" key="3">
    <source>
        <dbReference type="ARBA" id="ARBA00023163"/>
    </source>
</evidence>
<dbReference type="Gene3D" id="3.40.50.2300">
    <property type="match status" value="2"/>
</dbReference>
<gene>
    <name evidence="5" type="ORF">GCM10023213_19270</name>
</gene>
<dbReference type="SUPFAM" id="SSF53822">
    <property type="entry name" value="Periplasmic binding protein-like I"/>
    <property type="match status" value="1"/>
</dbReference>
<dbReference type="Gene3D" id="1.10.10.10">
    <property type="entry name" value="Winged helix-like DNA-binding domain superfamily/Winged helix DNA-binding domain"/>
    <property type="match status" value="1"/>
</dbReference>
<dbReference type="InterPro" id="IPR000524">
    <property type="entry name" value="Tscrpt_reg_HTH_GntR"/>
</dbReference>
<organism evidence="5 6">
    <name type="scientific">Prosthecobacter algae</name>
    <dbReference type="NCBI Taxonomy" id="1144682"/>
    <lineage>
        <taxon>Bacteria</taxon>
        <taxon>Pseudomonadati</taxon>
        <taxon>Verrucomicrobiota</taxon>
        <taxon>Verrucomicrobiia</taxon>
        <taxon>Verrucomicrobiales</taxon>
        <taxon>Verrucomicrobiaceae</taxon>
        <taxon>Prosthecobacter</taxon>
    </lineage>
</organism>
<evidence type="ECO:0000256" key="2">
    <source>
        <dbReference type="ARBA" id="ARBA00023125"/>
    </source>
</evidence>
<evidence type="ECO:0000256" key="1">
    <source>
        <dbReference type="ARBA" id="ARBA00023015"/>
    </source>
</evidence>
<proteinExistence type="predicted"/>
<sequence length="362" mass="39857">MKKKAATSPSLPRRLSLVAQTVDSLCEGIKNGHWQKLLPGERELCESLQVSRRTLRSALDELQRKGWLEVAHRQRRRIKGRRSKPEIEEPKKVVAILMPGSFLSLPSRITFVIDSLRSKLTAAGCEVQFHVNPACYTANPGRVLSQFVATHPASVWLVLSAQEPMQRWFSKQPLSSLILGSSAPGINLPSVDVDFHAACHHAGGLLWRKGHRQIGLVLFKDVYGGDIASEEGLRDALKDMPGAQLHVLRHDNQSSSLCALLDESLRQPKPPTAYVVGGATQVLTVMMHLMRRGKRIPQDIAVISRDNDPILDATSPTVARYAIQPAQLATRIALVVRQLAETNTVPANAIRLMPTFVAGESV</sequence>
<keyword evidence="6" id="KW-1185">Reference proteome</keyword>
<comment type="caution">
    <text evidence="5">The sequence shown here is derived from an EMBL/GenBank/DDBJ whole genome shotgun (WGS) entry which is preliminary data.</text>
</comment>
<keyword evidence="3" id="KW-0804">Transcription</keyword>
<evidence type="ECO:0000313" key="6">
    <source>
        <dbReference type="Proteomes" id="UP001499852"/>
    </source>
</evidence>
<dbReference type="Proteomes" id="UP001499852">
    <property type="component" value="Unassembled WGS sequence"/>
</dbReference>
<dbReference type="CDD" id="cd07377">
    <property type="entry name" value="WHTH_GntR"/>
    <property type="match status" value="1"/>
</dbReference>
<dbReference type="PANTHER" id="PTHR30146">
    <property type="entry name" value="LACI-RELATED TRANSCRIPTIONAL REPRESSOR"/>
    <property type="match status" value="1"/>
</dbReference>
<evidence type="ECO:0000259" key="4">
    <source>
        <dbReference type="SMART" id="SM00345"/>
    </source>
</evidence>
<evidence type="ECO:0000313" key="5">
    <source>
        <dbReference type="EMBL" id="GAA5139130.1"/>
    </source>
</evidence>
<keyword evidence="1" id="KW-0805">Transcription regulation</keyword>
<protein>
    <recommendedName>
        <fullName evidence="4">HTH gntR-type domain-containing protein</fullName>
    </recommendedName>
</protein>